<evidence type="ECO:0000313" key="5">
    <source>
        <dbReference type="Proteomes" id="UP000257039"/>
    </source>
</evidence>
<dbReference type="EMBL" id="NDXW01000001">
    <property type="protein sequence ID" value="RDH43165.1"/>
    <property type="molecule type" value="Genomic_DNA"/>
</dbReference>
<reference evidence="4 5" key="1">
    <citation type="submission" date="2017-04" db="EMBL/GenBank/DDBJ databases">
        <title>Draft genome sequence of Zooshikella ganghwensis VG4 isolated from Red Sea sediments.</title>
        <authorList>
            <person name="Rehman Z."/>
            <person name="Alam I."/>
            <person name="Kamau A."/>
            <person name="Bajic V."/>
            <person name="Leiknes T."/>
        </authorList>
    </citation>
    <scope>NUCLEOTIDE SEQUENCE [LARGE SCALE GENOMIC DNA]</scope>
    <source>
        <strain evidence="4 5">VG4</strain>
    </source>
</reference>
<dbReference type="RefSeq" id="WP_094786536.1">
    <property type="nucleotide sequence ID" value="NZ_NDXW01000001.1"/>
</dbReference>
<evidence type="ECO:0000259" key="3">
    <source>
        <dbReference type="Pfam" id="PF02719"/>
    </source>
</evidence>
<dbReference type="Gene3D" id="3.40.50.720">
    <property type="entry name" value="NAD(P)-binding Rossmann-like Domain"/>
    <property type="match status" value="2"/>
</dbReference>
<dbReference type="InterPro" id="IPR003869">
    <property type="entry name" value="Polysac_CapD-like"/>
</dbReference>
<feature type="transmembrane region" description="Helical" evidence="2">
    <location>
        <begin position="84"/>
        <end position="106"/>
    </location>
</feature>
<dbReference type="Pfam" id="PF02719">
    <property type="entry name" value="Polysacc_synt_2"/>
    <property type="match status" value="1"/>
</dbReference>
<dbReference type="SUPFAM" id="SSF53335">
    <property type="entry name" value="S-adenosyl-L-methionine-dependent methyltransferases"/>
    <property type="match status" value="1"/>
</dbReference>
<keyword evidence="2" id="KW-0472">Membrane</keyword>
<organism evidence="4 5">
    <name type="scientific">Zooshikella ganghwensis</name>
    <dbReference type="NCBI Taxonomy" id="202772"/>
    <lineage>
        <taxon>Bacteria</taxon>
        <taxon>Pseudomonadati</taxon>
        <taxon>Pseudomonadota</taxon>
        <taxon>Gammaproteobacteria</taxon>
        <taxon>Oceanospirillales</taxon>
        <taxon>Zooshikellaceae</taxon>
        <taxon>Zooshikella</taxon>
    </lineage>
</organism>
<feature type="transmembrane region" description="Helical" evidence="2">
    <location>
        <begin position="17"/>
        <end position="37"/>
    </location>
</feature>
<comment type="similarity">
    <text evidence="1">Belongs to the polysaccharide synthase family.</text>
</comment>
<dbReference type="Proteomes" id="UP000257039">
    <property type="component" value="Unassembled WGS sequence"/>
</dbReference>
<accession>A0A4P9VIV6</accession>
<keyword evidence="2" id="KW-1133">Transmembrane helix</keyword>
<dbReference type="PANTHER" id="PTHR43318:SF1">
    <property type="entry name" value="POLYSACCHARIDE BIOSYNTHESIS PROTEIN EPSC-RELATED"/>
    <property type="match status" value="1"/>
</dbReference>
<feature type="domain" description="Polysaccharide biosynthesis protein CapD-like" evidence="3">
    <location>
        <begin position="297"/>
        <end position="601"/>
    </location>
</feature>
<comment type="caution">
    <text evidence="4">The sequence shown here is derived from an EMBL/GenBank/DDBJ whole genome shotgun (WGS) entry which is preliminary data.</text>
</comment>
<dbReference type="AlphaFoldDB" id="A0A4P9VIV6"/>
<gene>
    <name evidence="4" type="ORF">B9G39_06730</name>
</gene>
<dbReference type="Pfam" id="PF13727">
    <property type="entry name" value="CoA_binding_3"/>
    <property type="match status" value="1"/>
</dbReference>
<dbReference type="InterPro" id="IPR029063">
    <property type="entry name" value="SAM-dependent_MTases_sf"/>
</dbReference>
<keyword evidence="2" id="KW-0812">Transmembrane</keyword>
<dbReference type="PANTHER" id="PTHR43318">
    <property type="entry name" value="UDP-N-ACETYLGLUCOSAMINE 4,6-DEHYDRATASE"/>
    <property type="match status" value="1"/>
</dbReference>
<proteinExistence type="inferred from homology"/>
<name>A0A4P9VIV6_9GAMM</name>
<feature type="transmembrane region" description="Helical" evidence="2">
    <location>
        <begin position="118"/>
        <end position="135"/>
    </location>
</feature>
<evidence type="ECO:0000313" key="4">
    <source>
        <dbReference type="EMBL" id="RDH43165.1"/>
    </source>
</evidence>
<dbReference type="SUPFAM" id="SSF51735">
    <property type="entry name" value="NAD(P)-binding Rossmann-fold domains"/>
    <property type="match status" value="1"/>
</dbReference>
<feature type="transmembrane region" description="Helical" evidence="2">
    <location>
        <begin position="49"/>
        <end position="72"/>
    </location>
</feature>
<keyword evidence="5" id="KW-1185">Reference proteome</keyword>
<sequence length="671" mass="74394">MQISTFLINLSKRQKRILAVINDVLLIWAALWSSFYIRLGDETIIDTLVYTHLWLFLAAPVISLPVYIRFGLYRAVLRYLGKDAFVAIFKAVSFSGLAFSFVAFYLKDYMLIPRSIIINYWALSLLFVGGVRYIIRIWLSPYLHKDIIQLDIKSKIKKPVAIYGAGQAGFELLGALERGSQLKAVAFIDNDRSIANRLIGGIKVYTPKHIVQMINETGAKEILLAMPSLARSEKKSILSRLQNIPIHIRSVPSISELATGKVKVQDVREIEIADILGRDVVKPNEKLLANCINNKIVLVTGAGGSIGSELCRQIINLKPSLLVLYDSSEFNLYSIYNELVSAKLMASEQIVSILGSVLDFDHVVRVLNKYKIETIYHAAAYKHVPMVEHNINVGFKNNVIGTKNLALAAITAGVKKFVLISTDKAVRPTNVMGATKRIAELILQALSDEDSISVNSNGILKNCVNETCFTMVRFGNVLGSSGSVIPLFRKQLSMGGPITVTHPDITRYFMTIPEASQLVIQASSMSRGGEVFVLDMGEPVKINNLAIKMVKLSGLTIKSEDNKNGEIEIIYTGLRPGEKLYEELLIGDNIMPTDHPMILKASEHKLAWDDLSNIIEEINMLMKSSKTSEALKLINNIVPGYKAGAIVDYLHNEFAKTNSSATIASKETKVY</sequence>
<evidence type="ECO:0000256" key="1">
    <source>
        <dbReference type="ARBA" id="ARBA00007430"/>
    </source>
</evidence>
<protein>
    <submittedName>
        <fullName evidence="4">Polysaccharide biosynthesis protein</fullName>
    </submittedName>
</protein>
<dbReference type="CDD" id="cd05237">
    <property type="entry name" value="UDP_invert_4-6DH_SDR_e"/>
    <property type="match status" value="1"/>
</dbReference>
<evidence type="ECO:0000256" key="2">
    <source>
        <dbReference type="SAM" id="Phobius"/>
    </source>
</evidence>
<dbReference type="InterPro" id="IPR036291">
    <property type="entry name" value="NAD(P)-bd_dom_sf"/>
</dbReference>
<dbReference type="InterPro" id="IPR051203">
    <property type="entry name" value="Polysaccharide_Synthase-Rel"/>
</dbReference>